<evidence type="ECO:0000256" key="2">
    <source>
        <dbReference type="ARBA" id="ARBA00004442"/>
    </source>
</evidence>
<name>A0A1T0ADT8_9GAMM</name>
<feature type="domain" description="Trimeric autotransporter adhesin YadA-like C-terminal membrane anchor" evidence="11">
    <location>
        <begin position="422"/>
        <end position="482"/>
    </location>
</feature>
<dbReference type="Gene3D" id="2.20.70.140">
    <property type="match status" value="1"/>
</dbReference>
<reference evidence="13 14" key="1">
    <citation type="submission" date="2017-02" db="EMBL/GenBank/DDBJ databases">
        <title>Draft genome sequence of Moraxella caviae CCUG 355 type strain.</title>
        <authorList>
            <person name="Engstrom-Jakobsson H."/>
            <person name="Salva-Serra F."/>
            <person name="Thorell K."/>
            <person name="Gonzales-Siles L."/>
            <person name="Karlsson R."/>
            <person name="Boulund F."/>
            <person name="Engstrand L."/>
            <person name="Moore E."/>
        </authorList>
    </citation>
    <scope>NUCLEOTIDE SEQUENCE [LARGE SCALE GENOMIC DNA]</scope>
    <source>
        <strain evidence="13 14">CCUG 355</strain>
    </source>
</reference>
<comment type="similarity">
    <text evidence="3">Belongs to the autotransporter-2 (AT-2) (TC 1.B.40) family.</text>
</comment>
<proteinExistence type="inferred from homology"/>
<keyword evidence="10" id="KW-0998">Cell outer membrane</keyword>
<dbReference type="Gene3D" id="2.150.10.10">
    <property type="entry name" value="Serralysin-like metalloprotease, C-terminal"/>
    <property type="match status" value="1"/>
</dbReference>
<sequence length="482" mass="48631">MKLVQNGQTFTYETQDEVEFTSVQFGVDGPKITNVGGNINVGDVNGAPVKITGVADGDIGPDSNDAINGSQLYWATAASKTEVRAGTNVANVTQTVGENGQSIYTVNAEGTNVKAGSDNVTVTHGQRDGDNDVTYTVDIAKDLVLDSVTTGDATLDGKGLSIVGGPSITVDGIDAGGKTISGVKAGVNPDDAVNVSQLTQAVNGAKSTVSSADDSVTVRESVHPATGATNYDLSVKTDGTTITSVPGAGLTVNTTPLVVGEDGKVIVPTDENAGKLPTAGDVANAINSSSFTLTAQGENGSKVQPGSTVDMNNTDGNIVISKTPDSNNVTYNLANDLKVNTVKVGGENGPTIGADEEGNVRIGDNNGEPVRITNVAPGVDGTDAVNVNQLKDFAGNINNRISGVADDANAGVSSAMAMAALPQAYIPGKSMLTGGMATYNGESAVAVGFSKLSDNGRWVLKMSGSADSQGNAGAAIGAGFHF</sequence>
<dbReference type="Gene3D" id="3.30.1300.30">
    <property type="entry name" value="GSPII I/J protein-like"/>
    <property type="match status" value="1"/>
</dbReference>
<comment type="subcellular location">
    <subcellularLocation>
        <location evidence="2">Cell outer membrane</location>
    </subcellularLocation>
    <subcellularLocation>
        <location evidence="1">Cell surface</location>
    </subcellularLocation>
</comment>
<dbReference type="InterPro" id="IPR005594">
    <property type="entry name" value="YadA_C"/>
</dbReference>
<feature type="domain" description="Trimeric autotransporter adhesin YadA-like stalk" evidence="12">
    <location>
        <begin position="50"/>
        <end position="91"/>
    </location>
</feature>
<dbReference type="GO" id="GO:0015031">
    <property type="term" value="P:protein transport"/>
    <property type="evidence" value="ECO:0007669"/>
    <property type="project" value="UniProtKB-KW"/>
</dbReference>
<protein>
    <recommendedName>
        <fullName evidence="15">YadA-like C-terminal region</fullName>
    </recommendedName>
</protein>
<evidence type="ECO:0000256" key="8">
    <source>
        <dbReference type="ARBA" id="ARBA00022927"/>
    </source>
</evidence>
<evidence type="ECO:0000256" key="10">
    <source>
        <dbReference type="ARBA" id="ARBA00023237"/>
    </source>
</evidence>
<dbReference type="AlphaFoldDB" id="A0A1T0ADT8"/>
<keyword evidence="8" id="KW-0653">Protein transport</keyword>
<evidence type="ECO:0000313" key="14">
    <source>
        <dbReference type="Proteomes" id="UP000190435"/>
    </source>
</evidence>
<evidence type="ECO:0000256" key="6">
    <source>
        <dbReference type="ARBA" id="ARBA00022692"/>
    </source>
</evidence>
<dbReference type="InterPro" id="IPR011049">
    <property type="entry name" value="Serralysin-like_metalloprot_C"/>
</dbReference>
<keyword evidence="4" id="KW-0813">Transport</keyword>
<evidence type="ECO:0000256" key="3">
    <source>
        <dbReference type="ARBA" id="ARBA00005848"/>
    </source>
</evidence>
<accession>A0A1T0ADT8</accession>
<dbReference type="EMBL" id="MUXU01000001">
    <property type="protein sequence ID" value="OOR93867.1"/>
    <property type="molecule type" value="Genomic_DNA"/>
</dbReference>
<dbReference type="Pfam" id="PF03895">
    <property type="entry name" value="YadA_anchor"/>
    <property type="match status" value="1"/>
</dbReference>
<comment type="caution">
    <text evidence="13">The sequence shown here is derived from an EMBL/GenBank/DDBJ whole genome shotgun (WGS) entry which is preliminary data.</text>
</comment>
<keyword evidence="9" id="KW-0472">Membrane</keyword>
<dbReference type="InterPro" id="IPR008635">
    <property type="entry name" value="Coiled_stalk_dom"/>
</dbReference>
<organism evidence="13 14">
    <name type="scientific">Moraxella caviae</name>
    <dbReference type="NCBI Taxonomy" id="34060"/>
    <lineage>
        <taxon>Bacteria</taxon>
        <taxon>Pseudomonadati</taxon>
        <taxon>Pseudomonadota</taxon>
        <taxon>Gammaproteobacteria</taxon>
        <taxon>Moraxellales</taxon>
        <taxon>Moraxellaceae</taxon>
        <taxon>Moraxella</taxon>
    </lineage>
</organism>
<dbReference type="SUPFAM" id="SSF101967">
    <property type="entry name" value="Adhesin YadA, collagen-binding domain"/>
    <property type="match status" value="2"/>
</dbReference>
<evidence type="ECO:0000313" key="13">
    <source>
        <dbReference type="EMBL" id="OOR93867.1"/>
    </source>
</evidence>
<evidence type="ECO:0000256" key="5">
    <source>
        <dbReference type="ARBA" id="ARBA00022452"/>
    </source>
</evidence>
<feature type="domain" description="Trimeric autotransporter adhesin YadA-like stalk" evidence="12">
    <location>
        <begin position="180"/>
        <end position="215"/>
    </location>
</feature>
<dbReference type="Pfam" id="PF05662">
    <property type="entry name" value="YadA_stalk"/>
    <property type="match status" value="3"/>
</dbReference>
<dbReference type="InterPro" id="IPR045584">
    <property type="entry name" value="Pilin-like"/>
</dbReference>
<evidence type="ECO:0008006" key="15">
    <source>
        <dbReference type="Google" id="ProtNLM"/>
    </source>
</evidence>
<evidence type="ECO:0000256" key="9">
    <source>
        <dbReference type="ARBA" id="ARBA00023136"/>
    </source>
</evidence>
<dbReference type="GO" id="GO:0009279">
    <property type="term" value="C:cell outer membrane"/>
    <property type="evidence" value="ECO:0007669"/>
    <property type="project" value="UniProtKB-SubCell"/>
</dbReference>
<evidence type="ECO:0000256" key="4">
    <source>
        <dbReference type="ARBA" id="ARBA00022448"/>
    </source>
</evidence>
<evidence type="ECO:0000259" key="12">
    <source>
        <dbReference type="Pfam" id="PF05662"/>
    </source>
</evidence>
<dbReference type="SUPFAM" id="SSF54523">
    <property type="entry name" value="Pili subunits"/>
    <property type="match status" value="1"/>
</dbReference>
<feature type="domain" description="Trimeric autotransporter adhesin YadA-like stalk" evidence="12">
    <location>
        <begin position="371"/>
        <end position="409"/>
    </location>
</feature>
<keyword evidence="7" id="KW-0732">Signal</keyword>
<keyword evidence="6" id="KW-0812">Transmembrane</keyword>
<dbReference type="Proteomes" id="UP000190435">
    <property type="component" value="Unassembled WGS sequence"/>
</dbReference>
<dbReference type="Gene3D" id="6.20.50.100">
    <property type="match status" value="1"/>
</dbReference>
<evidence type="ECO:0000256" key="1">
    <source>
        <dbReference type="ARBA" id="ARBA00004241"/>
    </source>
</evidence>
<evidence type="ECO:0000259" key="11">
    <source>
        <dbReference type="Pfam" id="PF03895"/>
    </source>
</evidence>
<keyword evidence="14" id="KW-1185">Reference proteome</keyword>
<dbReference type="STRING" id="34060.B0181_00005"/>
<keyword evidence="5" id="KW-1134">Transmembrane beta strand</keyword>
<dbReference type="GO" id="GO:0009986">
    <property type="term" value="C:cell surface"/>
    <property type="evidence" value="ECO:0007669"/>
    <property type="project" value="UniProtKB-SubCell"/>
</dbReference>
<dbReference type="Gene3D" id="6.10.250.2040">
    <property type="match status" value="1"/>
</dbReference>
<evidence type="ECO:0000256" key="7">
    <source>
        <dbReference type="ARBA" id="ARBA00022729"/>
    </source>
</evidence>
<gene>
    <name evidence="13" type="ORF">B0181_00005</name>
</gene>